<dbReference type="EMBL" id="BNJQ01000034">
    <property type="protein sequence ID" value="GHP11459.1"/>
    <property type="molecule type" value="Genomic_DNA"/>
</dbReference>
<gene>
    <name evidence="2" type="ORF">PPROV_001018700</name>
</gene>
<proteinExistence type="predicted"/>
<reference evidence="2" key="1">
    <citation type="submission" date="2020-10" db="EMBL/GenBank/DDBJ databases">
        <title>Unveiling of a novel bifunctional photoreceptor, Dualchrome1, isolated from a cosmopolitan green alga.</title>
        <authorList>
            <person name="Suzuki S."/>
            <person name="Kawachi M."/>
        </authorList>
    </citation>
    <scope>NUCLEOTIDE SEQUENCE</scope>
    <source>
        <strain evidence="2">NIES 2893</strain>
    </source>
</reference>
<accession>A0A830I344</accession>
<dbReference type="AlphaFoldDB" id="A0A830I344"/>
<dbReference type="Gene3D" id="1.25.10.10">
    <property type="entry name" value="Leucine-rich Repeat Variant"/>
    <property type="match status" value="1"/>
</dbReference>
<dbReference type="SUPFAM" id="SSF48371">
    <property type="entry name" value="ARM repeat"/>
    <property type="match status" value="1"/>
</dbReference>
<dbReference type="GO" id="GO:0005634">
    <property type="term" value="C:nucleus"/>
    <property type="evidence" value="ECO:0007669"/>
    <property type="project" value="InterPro"/>
</dbReference>
<dbReference type="Pfam" id="PF12422">
    <property type="entry name" value="Condensin2nSMC"/>
    <property type="match status" value="1"/>
</dbReference>
<sequence length="720" mass="76443">MAPMGKKSSPKVSQSPTEQLLGLLSSSANLPDDLSELSTSLYSIRSFMASSSTSTGVDFSDMPYSGALSSSSSSSSAGSLAASLASALDTFVASLILNLRNVGGGTDDDDDSGDGEENPNGLEQRAGGGGGGDDDDAVLQAYAEKKTREEKLSKLVSLTNLLRECAAMAHAWTLEMLSPESAPAKSASAASQERQACTSLFNASRRMHDLLLALAQEAATSAANEHDEQGELANAQASLADDVARLCEAWFAFHVAPDAHATNTSTRNAGRRAAQDVLDACGIVVAELTTQCLPFLLIRALCGGRPTDVKRAFAMRDSLTVLDFDDEESIAMTKELLLRCSVSASFLRSNEGRKFLSHVMLVDVEMMKEVYACVKAQIPNASSAELGWYGDVMFRAWRTSSGADLLTLESWVFGDLLDCAVLTADVKVAAKALQVLDAALHKHKLASSGIGKAVDETLHRLYEPVVFGSATAANASVRLNACRVMVSSFPLRVLDDADADAQILQQQLHAMAKLMADGCPQVRAEACRGCARMLEKFWELLPARVVGVLVGRIADDLSADAASPLVRSAALEGLKVLLGQPLAHAVLGRAIGSVGVALGDASRGVRRACVDLVVAARQIRGMPDIATDVQLLESLATDPDEHVRRKVGELLRTQLLRPDKLSDLLRRQPGAAVELLRGIGFDAARELLLDEVGEDVVVKVDGSVEAWLRKDAPQAQPLSC</sequence>
<name>A0A830I344_9CHLO</name>
<dbReference type="InterPro" id="IPR024741">
    <property type="entry name" value="Condensin2_G2"/>
</dbReference>
<dbReference type="PANTHER" id="PTHR16199:SF4">
    <property type="entry name" value="CONDENSIN-2 COMPLEX SUBUNIT G2"/>
    <property type="match status" value="1"/>
</dbReference>
<feature type="compositionally biased region" description="Acidic residues" evidence="1">
    <location>
        <begin position="106"/>
        <end position="117"/>
    </location>
</feature>
<organism evidence="2 3">
    <name type="scientific">Pycnococcus provasolii</name>
    <dbReference type="NCBI Taxonomy" id="41880"/>
    <lineage>
        <taxon>Eukaryota</taxon>
        <taxon>Viridiplantae</taxon>
        <taxon>Chlorophyta</taxon>
        <taxon>Pseudoscourfieldiophyceae</taxon>
        <taxon>Pseudoscourfieldiales</taxon>
        <taxon>Pycnococcaceae</taxon>
        <taxon>Pycnococcus</taxon>
    </lineage>
</organism>
<dbReference type="Proteomes" id="UP000660262">
    <property type="component" value="Unassembled WGS sequence"/>
</dbReference>
<dbReference type="OrthoDB" id="10062843at2759"/>
<evidence type="ECO:0000313" key="3">
    <source>
        <dbReference type="Proteomes" id="UP000660262"/>
    </source>
</evidence>
<dbReference type="GO" id="GO:0000070">
    <property type="term" value="P:mitotic sister chromatid segregation"/>
    <property type="evidence" value="ECO:0007669"/>
    <property type="project" value="TreeGrafter"/>
</dbReference>
<protein>
    <submittedName>
        <fullName evidence="2">Uncharacterized protein</fullName>
    </submittedName>
</protein>
<feature type="region of interest" description="Disordered" evidence="1">
    <location>
        <begin position="104"/>
        <end position="136"/>
    </location>
</feature>
<dbReference type="InterPro" id="IPR016024">
    <property type="entry name" value="ARM-type_fold"/>
</dbReference>
<dbReference type="GO" id="GO:0000796">
    <property type="term" value="C:condensin complex"/>
    <property type="evidence" value="ECO:0007669"/>
    <property type="project" value="TreeGrafter"/>
</dbReference>
<keyword evidence="3" id="KW-1185">Reference proteome</keyword>
<dbReference type="PANTHER" id="PTHR16199">
    <property type="entry name" value="CONDENSIN-2 COMPLEX SUBUNIT G2"/>
    <property type="match status" value="1"/>
</dbReference>
<evidence type="ECO:0000256" key="1">
    <source>
        <dbReference type="SAM" id="MobiDB-lite"/>
    </source>
</evidence>
<dbReference type="InterPro" id="IPR011989">
    <property type="entry name" value="ARM-like"/>
</dbReference>
<comment type="caution">
    <text evidence="2">The sequence shown here is derived from an EMBL/GenBank/DDBJ whole genome shotgun (WGS) entry which is preliminary data.</text>
</comment>
<evidence type="ECO:0000313" key="2">
    <source>
        <dbReference type="EMBL" id="GHP11459.1"/>
    </source>
</evidence>